<dbReference type="PANTHER" id="PTHR11717:SF31">
    <property type="entry name" value="LOW MOLECULAR WEIGHT PROTEIN-TYROSINE-PHOSPHATASE ETP-RELATED"/>
    <property type="match status" value="1"/>
</dbReference>
<dbReference type="PANTHER" id="PTHR11717">
    <property type="entry name" value="LOW MOLECULAR WEIGHT PROTEIN TYROSINE PHOSPHATASE"/>
    <property type="match status" value="1"/>
</dbReference>
<proteinExistence type="predicted"/>
<dbReference type="SMART" id="SM00226">
    <property type="entry name" value="LMWPc"/>
    <property type="match status" value="1"/>
</dbReference>
<evidence type="ECO:0000313" key="3">
    <source>
        <dbReference type="Proteomes" id="UP001521931"/>
    </source>
</evidence>
<evidence type="ECO:0000259" key="1">
    <source>
        <dbReference type="SMART" id="SM00226"/>
    </source>
</evidence>
<dbReference type="InterPro" id="IPR023485">
    <property type="entry name" value="Ptyr_pPase"/>
</dbReference>
<dbReference type="SUPFAM" id="SSF52788">
    <property type="entry name" value="Phosphotyrosine protein phosphatases I"/>
    <property type="match status" value="1"/>
</dbReference>
<comment type="caution">
    <text evidence="2">The sequence shown here is derived from an EMBL/GenBank/DDBJ whole genome shotgun (WGS) entry which is preliminary data.</text>
</comment>
<keyword evidence="3" id="KW-1185">Reference proteome</keyword>
<protein>
    <recommendedName>
        <fullName evidence="1">Phosphotyrosine protein phosphatase I domain-containing protein</fullName>
    </recommendedName>
</protein>
<dbReference type="EMBL" id="JAKRCV010000023">
    <property type="protein sequence ID" value="MCG7322027.1"/>
    <property type="molecule type" value="Genomic_DNA"/>
</dbReference>
<dbReference type="Proteomes" id="UP001521931">
    <property type="component" value="Unassembled WGS sequence"/>
</dbReference>
<dbReference type="InterPro" id="IPR036196">
    <property type="entry name" value="Ptyr_pPase_sf"/>
</dbReference>
<name>A0ABS9Q2C5_9MICO</name>
<dbReference type="RefSeq" id="WP_239264004.1">
    <property type="nucleotide sequence ID" value="NZ_DAMCTM010000005.1"/>
</dbReference>
<accession>A0ABS9Q2C5</accession>
<organism evidence="2 3">
    <name type="scientific">Arsenicicoccus bolidensis</name>
    <dbReference type="NCBI Taxonomy" id="229480"/>
    <lineage>
        <taxon>Bacteria</taxon>
        <taxon>Bacillati</taxon>
        <taxon>Actinomycetota</taxon>
        <taxon>Actinomycetes</taxon>
        <taxon>Micrococcales</taxon>
        <taxon>Intrasporangiaceae</taxon>
        <taxon>Arsenicicoccus</taxon>
    </lineage>
</organism>
<feature type="domain" description="Phosphotyrosine protein phosphatase I" evidence="1">
    <location>
        <begin position="5"/>
        <end position="189"/>
    </location>
</feature>
<dbReference type="Pfam" id="PF01451">
    <property type="entry name" value="LMWPc"/>
    <property type="match status" value="1"/>
</dbReference>
<evidence type="ECO:0000313" key="2">
    <source>
        <dbReference type="EMBL" id="MCG7322027.1"/>
    </source>
</evidence>
<dbReference type="InterPro" id="IPR050438">
    <property type="entry name" value="LMW_PTPase"/>
</dbReference>
<sequence length="201" mass="21427">MSEPARILTVCTGNVCRSPYIERRLQHELDRAWGPGAVEVSSAGTGALVDAAMEPDALSRLGVAGGAGEDFRARAITRELVSDAQLVIVATRDHRGAVSRLYPRALSRIHALRDLAQLAEGVADDELPGRTSARAWLDEVVSLIASKRGLRPPLEPREADVVDPFRQGRDVFDTMSTQVEDALPQVLRVLGAGAGAGAGSR</sequence>
<gene>
    <name evidence="2" type="ORF">MHL29_09020</name>
</gene>
<dbReference type="Gene3D" id="3.40.50.2300">
    <property type="match status" value="1"/>
</dbReference>
<reference evidence="2 3" key="1">
    <citation type="submission" date="2022-02" db="EMBL/GenBank/DDBJ databases">
        <title>Uncovering new skin microbiome diversity through culturing and metagenomics.</title>
        <authorList>
            <person name="Conlan S."/>
            <person name="Deming C."/>
            <person name="Nisc Comparative Sequencing Program N."/>
            <person name="Segre J.A."/>
        </authorList>
    </citation>
    <scope>NUCLEOTIDE SEQUENCE [LARGE SCALE GENOMIC DNA]</scope>
    <source>
        <strain evidence="2 3">ACRQZ</strain>
    </source>
</reference>